<comment type="caution">
    <text evidence="6">The sequence shown here is derived from an EMBL/GenBank/DDBJ whole genome shotgun (WGS) entry which is preliminary data.</text>
</comment>
<evidence type="ECO:0000256" key="1">
    <source>
        <dbReference type="ARBA" id="ARBA00001974"/>
    </source>
</evidence>
<dbReference type="SUPFAM" id="SSF51905">
    <property type="entry name" value="FAD/NAD(P)-binding domain"/>
    <property type="match status" value="1"/>
</dbReference>
<dbReference type="InterPro" id="IPR002938">
    <property type="entry name" value="FAD-bd"/>
</dbReference>
<dbReference type="PANTHER" id="PTHR43004:SF19">
    <property type="entry name" value="BINDING MONOOXYGENASE, PUTATIVE (JCVI)-RELATED"/>
    <property type="match status" value="1"/>
</dbReference>
<protein>
    <submittedName>
        <fullName evidence="6">FAD-dependent monooxygenase</fullName>
    </submittedName>
</protein>
<dbReference type="InterPro" id="IPR050641">
    <property type="entry name" value="RIFMO-like"/>
</dbReference>
<reference evidence="7" key="1">
    <citation type="journal article" date="2019" name="Int. J. Syst. Evol. Microbiol.">
        <title>The Global Catalogue of Microorganisms (GCM) 10K type strain sequencing project: providing services to taxonomists for standard genome sequencing and annotation.</title>
        <authorList>
            <consortium name="The Broad Institute Genomics Platform"/>
            <consortium name="The Broad Institute Genome Sequencing Center for Infectious Disease"/>
            <person name="Wu L."/>
            <person name="Ma J."/>
        </authorList>
    </citation>
    <scope>NUCLEOTIDE SEQUENCE [LARGE SCALE GENOMIC DNA]</scope>
    <source>
        <strain evidence="7">KCTC 32255</strain>
    </source>
</reference>
<feature type="domain" description="FAD-binding" evidence="5">
    <location>
        <begin position="3"/>
        <end position="343"/>
    </location>
</feature>
<keyword evidence="6" id="KW-0503">Monooxygenase</keyword>
<gene>
    <name evidence="6" type="ORF">ACFQGD_24000</name>
</gene>
<dbReference type="InterPro" id="IPR036188">
    <property type="entry name" value="FAD/NAD-bd_sf"/>
</dbReference>
<dbReference type="Gene3D" id="3.40.30.120">
    <property type="match status" value="1"/>
</dbReference>
<keyword evidence="4" id="KW-0274">FAD</keyword>
<dbReference type="Gene3D" id="3.30.70.2450">
    <property type="match status" value="1"/>
</dbReference>
<comment type="cofactor">
    <cofactor evidence="1">
        <name>FAD</name>
        <dbReference type="ChEBI" id="CHEBI:57692"/>
    </cofactor>
</comment>
<evidence type="ECO:0000313" key="7">
    <source>
        <dbReference type="Proteomes" id="UP001596337"/>
    </source>
</evidence>
<keyword evidence="7" id="KW-1185">Reference proteome</keyword>
<organism evidence="6 7">
    <name type="scientific">Haloechinothrix salitolerans</name>
    <dbReference type="NCBI Taxonomy" id="926830"/>
    <lineage>
        <taxon>Bacteria</taxon>
        <taxon>Bacillati</taxon>
        <taxon>Actinomycetota</taxon>
        <taxon>Actinomycetes</taxon>
        <taxon>Pseudonocardiales</taxon>
        <taxon>Pseudonocardiaceae</taxon>
        <taxon>Haloechinothrix</taxon>
    </lineage>
</organism>
<dbReference type="PANTHER" id="PTHR43004">
    <property type="entry name" value="TRK SYSTEM POTASSIUM UPTAKE PROTEIN"/>
    <property type="match status" value="1"/>
</dbReference>
<sequence length="552" mass="60232">MQRTQVLIVGAGPTGLALAAQLHRLGVSFRIIDKHADVLELTKSAALHARTLEHFRDLGIIDRVLDEGHRVDVLQLRTGYRDRVTVDFRDLDDVAYPYMIDIPQARTEHILIDHLTAAGVTIERPVTCTGLEQTADNVIATVTTQDGDTTTIAADWVVGADGVHSTIRSLLGIEFIGADYADDWVLCDAVVDWPLPRNEMTFSGDKEGIYGVFPLPGDRRYRLAYTQNRGPDGELLEPDLADAQRAMVRTGIEGTIQSVDQFWTFNLAHKHAAHYRSGRVFLAGDAGHVHTPFGGQGLNLGVGDAMNLGWKLAAVTAGHSYAELLDSYETERHKVAQRVVAFTHLGARAMLLRGDPRRHLRDAAFTVLNATATARAKMARRFSQLGHTYRGTPLASGHNGQLHAGDRIPDSLLFDGVADRTVRLHDLVPSGRFTIILTSPDDATPELDQLREHVSALCETHPDALSSFLLTTSWHAASTADSEMPVILDRGRNAATLYGRGPVAYVVRPDRHIGYAGAPDAARLDSYLASVITTSGTTKDRTTSTAAAKEKK</sequence>
<accession>A0ABW2C5V1</accession>
<comment type="similarity">
    <text evidence="2">Belongs to the PheA/TfdB FAD monooxygenase family.</text>
</comment>
<evidence type="ECO:0000256" key="3">
    <source>
        <dbReference type="ARBA" id="ARBA00022630"/>
    </source>
</evidence>
<dbReference type="Gene3D" id="3.50.50.60">
    <property type="entry name" value="FAD/NAD(P)-binding domain"/>
    <property type="match status" value="1"/>
</dbReference>
<evidence type="ECO:0000256" key="2">
    <source>
        <dbReference type="ARBA" id="ARBA00007801"/>
    </source>
</evidence>
<name>A0ABW2C5V1_9PSEU</name>
<dbReference type="RefSeq" id="WP_345400211.1">
    <property type="nucleotide sequence ID" value="NZ_BAABLA010000098.1"/>
</dbReference>
<evidence type="ECO:0000259" key="5">
    <source>
        <dbReference type="Pfam" id="PF01494"/>
    </source>
</evidence>
<evidence type="ECO:0000256" key="4">
    <source>
        <dbReference type="ARBA" id="ARBA00022827"/>
    </source>
</evidence>
<dbReference type="PRINTS" id="PR00420">
    <property type="entry name" value="RNGMNOXGNASE"/>
</dbReference>
<dbReference type="GO" id="GO:0004497">
    <property type="term" value="F:monooxygenase activity"/>
    <property type="evidence" value="ECO:0007669"/>
    <property type="project" value="UniProtKB-KW"/>
</dbReference>
<evidence type="ECO:0000313" key="6">
    <source>
        <dbReference type="EMBL" id="MFC6870204.1"/>
    </source>
</evidence>
<dbReference type="EMBL" id="JBHSXX010000001">
    <property type="protein sequence ID" value="MFC6870204.1"/>
    <property type="molecule type" value="Genomic_DNA"/>
</dbReference>
<keyword evidence="3" id="KW-0285">Flavoprotein</keyword>
<keyword evidence="6" id="KW-0560">Oxidoreductase</keyword>
<dbReference type="Pfam" id="PF01494">
    <property type="entry name" value="FAD_binding_3"/>
    <property type="match status" value="1"/>
</dbReference>
<proteinExistence type="inferred from homology"/>
<dbReference type="InterPro" id="IPR036249">
    <property type="entry name" value="Thioredoxin-like_sf"/>
</dbReference>
<dbReference type="Proteomes" id="UP001596337">
    <property type="component" value="Unassembled WGS sequence"/>
</dbReference>
<dbReference type="SUPFAM" id="SSF52833">
    <property type="entry name" value="Thioredoxin-like"/>
    <property type="match status" value="1"/>
</dbReference>